<reference evidence="2" key="1">
    <citation type="submission" date="2019-04" db="EMBL/GenBank/DDBJ databases">
        <title>Friends and foes A comparative genomics studyof 23 Aspergillus species from section Flavi.</title>
        <authorList>
            <consortium name="DOE Joint Genome Institute"/>
            <person name="Kjaerbolling I."/>
            <person name="Vesth T."/>
            <person name="Frisvad J.C."/>
            <person name="Nybo J.L."/>
            <person name="Theobald S."/>
            <person name="Kildgaard S."/>
            <person name="Isbrandt T."/>
            <person name="Kuo A."/>
            <person name="Sato A."/>
            <person name="Lyhne E.K."/>
            <person name="Kogle M.E."/>
            <person name="Wiebenga A."/>
            <person name="Kun R.S."/>
            <person name="Lubbers R.J."/>
            <person name="Makela M.R."/>
            <person name="Barry K."/>
            <person name="Chovatia M."/>
            <person name="Clum A."/>
            <person name="Daum C."/>
            <person name="Haridas S."/>
            <person name="He G."/>
            <person name="LaButti K."/>
            <person name="Lipzen A."/>
            <person name="Mondo S."/>
            <person name="Riley R."/>
            <person name="Salamov A."/>
            <person name="Simmons B.A."/>
            <person name="Magnuson J.K."/>
            <person name="Henrissat B."/>
            <person name="Mortensen U.H."/>
            <person name="Larsen T.O."/>
            <person name="Devries R.P."/>
            <person name="Grigoriev I.V."/>
            <person name="Machida M."/>
            <person name="Baker S.E."/>
            <person name="Andersen M.R."/>
        </authorList>
    </citation>
    <scope>NUCLEOTIDE SEQUENCE [LARGE SCALE GENOMIC DNA]</scope>
    <source>
        <strain evidence="2">CBS 130015</strain>
    </source>
</reference>
<dbReference type="Proteomes" id="UP000325433">
    <property type="component" value="Unassembled WGS sequence"/>
</dbReference>
<gene>
    <name evidence="1" type="ORF">BDV41DRAFT_572171</name>
</gene>
<protein>
    <submittedName>
        <fullName evidence="1">Uncharacterized protein</fullName>
    </submittedName>
</protein>
<name>A0A5N6WFF8_9EURO</name>
<accession>A0A5N6WFF8</accession>
<dbReference type="AlphaFoldDB" id="A0A5N6WFF8"/>
<dbReference type="EMBL" id="ML738298">
    <property type="protein sequence ID" value="KAE8318170.1"/>
    <property type="molecule type" value="Genomic_DNA"/>
</dbReference>
<evidence type="ECO:0000313" key="2">
    <source>
        <dbReference type="Proteomes" id="UP000325433"/>
    </source>
</evidence>
<proteinExistence type="predicted"/>
<sequence>MKKTRKGYWTTPAEDDTGNESAYCMEWLRVEMLSAMLGYLSSNSKSQDLSRTDHVDYILGTTSKPMLTIGHNRVLKGSTAAICTFPETQSAVVAANGLQTCDASDYAA</sequence>
<keyword evidence="2" id="KW-1185">Reference proteome</keyword>
<organism evidence="1 2">
    <name type="scientific">Aspergillus transmontanensis</name>
    <dbReference type="NCBI Taxonomy" id="1034304"/>
    <lineage>
        <taxon>Eukaryota</taxon>
        <taxon>Fungi</taxon>
        <taxon>Dikarya</taxon>
        <taxon>Ascomycota</taxon>
        <taxon>Pezizomycotina</taxon>
        <taxon>Eurotiomycetes</taxon>
        <taxon>Eurotiomycetidae</taxon>
        <taxon>Eurotiales</taxon>
        <taxon>Aspergillaceae</taxon>
        <taxon>Aspergillus</taxon>
        <taxon>Aspergillus subgen. Circumdati</taxon>
    </lineage>
</organism>
<evidence type="ECO:0000313" key="1">
    <source>
        <dbReference type="EMBL" id="KAE8318170.1"/>
    </source>
</evidence>